<keyword evidence="11" id="KW-1185">Reference proteome</keyword>
<evidence type="ECO:0000256" key="4">
    <source>
        <dbReference type="ARBA" id="ARBA00022692"/>
    </source>
</evidence>
<comment type="subcellular location">
    <subcellularLocation>
        <location evidence="1 7">Cell outer membrane</location>
        <topology evidence="1 7">Multi-pass membrane protein</topology>
    </subcellularLocation>
</comment>
<dbReference type="PROSITE" id="PS52016">
    <property type="entry name" value="TONB_DEPENDENT_REC_3"/>
    <property type="match status" value="1"/>
</dbReference>
<dbReference type="Proteomes" id="UP000256779">
    <property type="component" value="Unassembled WGS sequence"/>
</dbReference>
<dbReference type="InterPro" id="IPR037066">
    <property type="entry name" value="Plug_dom_sf"/>
</dbReference>
<keyword evidence="8" id="KW-1133">Transmembrane helix</keyword>
<gene>
    <name evidence="10" type="ORF">C7460_10625</name>
</gene>
<accession>A0A3D9L3V0</accession>
<dbReference type="AlphaFoldDB" id="A0A3D9L3V0"/>
<evidence type="ECO:0000313" key="11">
    <source>
        <dbReference type="Proteomes" id="UP000256779"/>
    </source>
</evidence>
<sequence>MRSEPWKAAVILYRRFGSILPMIILMYCSLSSAMGQSKTMDEVFVTLNDSNTQLITVLNNIESQTGFQFLYNEGLLDINESVSIAATSQPVGSVLRDLSKESGLTFRRVNNDVYVSVKDEEPQARPQVPEVQDSWKLKGRVTAEDSPDGIPGATVAIKGTGRGTVTDVYGNYVLEVSRGDVLTISYIGYSPREIQITDQTMLDIDLEMDLSELQEVVVIGYGTTLKSDMTGSVASVGSEELTAFPASGVTQALQGRAPGLSVQSNNGDPGGNFKVRIRGGTSINASSDPLYVVDGFPTGSAPPAEDIESVEILKDASATAIYGSRGANGVIMITTKRGKDGKAKIDFRSSYSVQSEINKLDLLNASEFAEYMNAVEASAGRDPMFDDPASLGEGTDWQEEILRPGAIQNHSLSISGGNDNVKYYISGIYYDHKGIIHNSDFKRYSVTSNLDVKASERVNLGLNLFVRRSEQGAIKTQETSSSAHNQGVVGAAYKFSPTLDIYDENGDFTRSIIGDPSDNPYALATERQSNTEQDRVQPNIYAEVKLLEDLKFRSNVGAVISNERRGYYVPRSLIQGESLNGVAELTFRRKTTLLNENYFTYSKDFGNHNLSVVAGYSFQSFDNEYSFSSNQTFVNDAGIYWNMGGGTNLVIPGSSLQRSVLSSYYGRLNYGYKSKYLLTITNRYDGASNFAKNNKWAYFPSAALGWNVHNESFMNDLSVISELKLRASYGVTGNQAIDPYQTLATIEEVLTTQQGNIVNAIAPATIANNDLTWESTSQVDIGADIGLFEDRILITTDYYKMITRDLLFSVPLPEYSGFSTVLKNAGKVENRGFELGINARNLVGAFRWDMDINFSVNRNKILELSDTVDVLYKNSPGAVLGGENQILRVGQPVGMFYGFVYEGVQQEGEEVISGGEGVGGEKFKDLNNDGKLSAEDRTIMGNPNPDFIWGFNNTFTYKGFDLNIFFQGTQGNDIANYTRFELDGLIGKSNATAAMKRSWTPENTNTDVPAIKSRPARFSSRWIEDGSYVRLKSVALGYKFPASVVERMKLRSFRVYVSGQNLWTATNYTGVDPEVSFRSSGKEASNRNLGLDFASYPMAKSFTVGVSVGF</sequence>
<feature type="domain" description="TonB-dependent receptor plug" evidence="9">
    <location>
        <begin position="226"/>
        <end position="330"/>
    </location>
</feature>
<evidence type="ECO:0000256" key="8">
    <source>
        <dbReference type="SAM" id="Phobius"/>
    </source>
</evidence>
<evidence type="ECO:0000256" key="1">
    <source>
        <dbReference type="ARBA" id="ARBA00004571"/>
    </source>
</evidence>
<dbReference type="Gene3D" id="2.60.40.1120">
    <property type="entry name" value="Carboxypeptidase-like, regulatory domain"/>
    <property type="match status" value="1"/>
</dbReference>
<dbReference type="InterPro" id="IPR039426">
    <property type="entry name" value="TonB-dep_rcpt-like"/>
</dbReference>
<evidence type="ECO:0000256" key="2">
    <source>
        <dbReference type="ARBA" id="ARBA00022448"/>
    </source>
</evidence>
<comment type="caution">
    <text evidence="10">The sequence shown here is derived from an EMBL/GenBank/DDBJ whole genome shotgun (WGS) entry which is preliminary data.</text>
</comment>
<evidence type="ECO:0000313" key="10">
    <source>
        <dbReference type="EMBL" id="REE00088.1"/>
    </source>
</evidence>
<reference evidence="10 11" key="1">
    <citation type="submission" date="2018-07" db="EMBL/GenBank/DDBJ databases">
        <title>Genomic Encyclopedia of Type Strains, Phase IV (KMG-IV): sequencing the most valuable type-strain genomes for metagenomic binning, comparative biology and taxonomic classification.</title>
        <authorList>
            <person name="Goeker M."/>
        </authorList>
    </citation>
    <scope>NUCLEOTIDE SEQUENCE [LARGE SCALE GENOMIC DNA]</scope>
    <source>
        <strain evidence="10 11">DSM 4134</strain>
    </source>
</reference>
<name>A0A3D9L3V0_MARFU</name>
<keyword evidence="5 7" id="KW-0472">Membrane</keyword>
<dbReference type="Gene3D" id="2.170.130.10">
    <property type="entry name" value="TonB-dependent receptor, plug domain"/>
    <property type="match status" value="1"/>
</dbReference>
<dbReference type="Gene3D" id="2.40.170.20">
    <property type="entry name" value="TonB-dependent receptor, beta-barrel domain"/>
    <property type="match status" value="1"/>
</dbReference>
<feature type="transmembrane region" description="Helical" evidence="8">
    <location>
        <begin position="12"/>
        <end position="34"/>
    </location>
</feature>
<evidence type="ECO:0000259" key="9">
    <source>
        <dbReference type="Pfam" id="PF07715"/>
    </source>
</evidence>
<keyword evidence="2 7" id="KW-0813">Transport</keyword>
<dbReference type="InterPro" id="IPR023996">
    <property type="entry name" value="TonB-dep_OMP_SusC/RagA"/>
</dbReference>
<evidence type="ECO:0000256" key="5">
    <source>
        <dbReference type="ARBA" id="ARBA00023136"/>
    </source>
</evidence>
<dbReference type="GO" id="GO:0009279">
    <property type="term" value="C:cell outer membrane"/>
    <property type="evidence" value="ECO:0007669"/>
    <property type="project" value="UniProtKB-SubCell"/>
</dbReference>
<evidence type="ECO:0000256" key="7">
    <source>
        <dbReference type="PROSITE-ProRule" id="PRU01360"/>
    </source>
</evidence>
<dbReference type="InterPro" id="IPR008969">
    <property type="entry name" value="CarboxyPept-like_regulatory"/>
</dbReference>
<proteinExistence type="inferred from homology"/>
<evidence type="ECO:0000256" key="3">
    <source>
        <dbReference type="ARBA" id="ARBA00022452"/>
    </source>
</evidence>
<dbReference type="InterPro" id="IPR023997">
    <property type="entry name" value="TonB-dep_OMP_SusC/RagA_CS"/>
</dbReference>
<dbReference type="EMBL" id="QREG01000006">
    <property type="protein sequence ID" value="REE00088.1"/>
    <property type="molecule type" value="Genomic_DNA"/>
</dbReference>
<dbReference type="Pfam" id="PF07715">
    <property type="entry name" value="Plug"/>
    <property type="match status" value="1"/>
</dbReference>
<protein>
    <submittedName>
        <fullName evidence="10">TonB-linked SusC/RagA family outer membrane protein</fullName>
    </submittedName>
</protein>
<dbReference type="NCBIfam" id="TIGR04056">
    <property type="entry name" value="OMP_RagA_SusC"/>
    <property type="match status" value="1"/>
</dbReference>
<organism evidence="10 11">
    <name type="scientific">Marinoscillum furvescens DSM 4134</name>
    <dbReference type="NCBI Taxonomy" id="1122208"/>
    <lineage>
        <taxon>Bacteria</taxon>
        <taxon>Pseudomonadati</taxon>
        <taxon>Bacteroidota</taxon>
        <taxon>Cytophagia</taxon>
        <taxon>Cytophagales</taxon>
        <taxon>Reichenbachiellaceae</taxon>
        <taxon>Marinoscillum</taxon>
    </lineage>
</organism>
<evidence type="ECO:0000256" key="6">
    <source>
        <dbReference type="ARBA" id="ARBA00023237"/>
    </source>
</evidence>
<dbReference type="Pfam" id="PF13715">
    <property type="entry name" value="CarbopepD_reg_2"/>
    <property type="match status" value="1"/>
</dbReference>
<keyword evidence="6 7" id="KW-0998">Cell outer membrane</keyword>
<dbReference type="InterPro" id="IPR036942">
    <property type="entry name" value="Beta-barrel_TonB_sf"/>
</dbReference>
<keyword evidence="3 7" id="KW-1134">Transmembrane beta strand</keyword>
<dbReference type="InterPro" id="IPR012910">
    <property type="entry name" value="Plug_dom"/>
</dbReference>
<dbReference type="SUPFAM" id="SSF56935">
    <property type="entry name" value="Porins"/>
    <property type="match status" value="1"/>
</dbReference>
<keyword evidence="4 7" id="KW-0812">Transmembrane</keyword>
<comment type="similarity">
    <text evidence="7">Belongs to the TonB-dependent receptor family.</text>
</comment>
<dbReference type="SUPFAM" id="SSF49464">
    <property type="entry name" value="Carboxypeptidase regulatory domain-like"/>
    <property type="match status" value="1"/>
</dbReference>
<dbReference type="NCBIfam" id="TIGR04057">
    <property type="entry name" value="SusC_RagA_signa"/>
    <property type="match status" value="1"/>
</dbReference>